<evidence type="ECO:0000259" key="6">
    <source>
        <dbReference type="Pfam" id="PF03936"/>
    </source>
</evidence>
<sequence>MELVSSYHCPSSFTIVRRGMVFQPQQQWTIMATQSPSSRLLIKTTNKFQVNPRRSANYHPSIWDPKIIESINTPYTVMSSLVYYELYGTKLEELKQETKRVLQSTRDQSSLLKLIDSMQRLGVSYHFEEEIEEAISDHVNPIVNGNLYTTALHFRLLRQHGYPINSEVVVTLLDNIIFISKIRSPRSSVETPARAPLTDSRSSGQTPARAADAHSQKFLQTGPRSSVTHNLPLERPIPRSSVQHYTGQTGWVYSPLERPNPRSSGQAKIWATRLDVFNKFKDGSGRFMDSLREDVAGLVSLYEATHLRMDGEDDFEEAYSFSTKHLNSSFGKMGIELGEQVKQSLEIPLHWRMPRLEARNSIDLCLMEDSKPPVLLKFAKLDYNLVQSVHQQEVQELSKWWRDLGFKEKLEFSRDRLMENYLWAMGIVFESQFSKCRKCLTKFVCILTAIDDMYDIYGSLDELEHFTNAVNRSYLVEARWFYSGYTPTLDEYLDNSWTSVGGPAAITHAYLMLGFPLTLDSLDGLKISSDTIYWASVITRLSDDLGTSKDEIERGDVAKSIHCCMIKEGVSEEEARDRIKALISFSWKKLNEATAKIDHRHHPARSIVTMSLNMARTAQSIFQHGDGIGTSIGITKDRLTSLIVKPIPIPIQHVNHQAMLQEPFY</sequence>
<dbReference type="InterPro" id="IPR005630">
    <property type="entry name" value="Terpene_synthase_metal-bd"/>
</dbReference>
<organism evidence="7 8">
    <name type="scientific">Camellia sinensis</name>
    <name type="common">Tea plant</name>
    <name type="synonym">Thea sinensis</name>
    <dbReference type="NCBI Taxonomy" id="4442"/>
    <lineage>
        <taxon>Eukaryota</taxon>
        <taxon>Viridiplantae</taxon>
        <taxon>Streptophyta</taxon>
        <taxon>Embryophyta</taxon>
        <taxon>Tracheophyta</taxon>
        <taxon>Spermatophyta</taxon>
        <taxon>Magnoliopsida</taxon>
        <taxon>eudicotyledons</taxon>
        <taxon>Gunneridae</taxon>
        <taxon>Pentapetalae</taxon>
        <taxon>asterids</taxon>
        <taxon>Ericales</taxon>
        <taxon>Theaceae</taxon>
        <taxon>Camellia</taxon>
    </lineage>
</organism>
<dbReference type="CDD" id="cd00684">
    <property type="entry name" value="Terpene_cyclase_plant_C1"/>
    <property type="match status" value="1"/>
</dbReference>
<keyword evidence="3" id="KW-0456">Lyase</keyword>
<name>A0A7J7GWJ8_CAMSI</name>
<dbReference type="InterPro" id="IPR036965">
    <property type="entry name" value="Terpene_synth_N_sf"/>
</dbReference>
<dbReference type="Pfam" id="PF03936">
    <property type="entry name" value="Terpene_synth_C"/>
    <property type="match status" value="1"/>
</dbReference>
<gene>
    <name evidence="7" type="ORF">HYC85_015248</name>
</gene>
<dbReference type="EMBL" id="JACBKZ010000007">
    <property type="protein sequence ID" value="KAF5945020.1"/>
    <property type="molecule type" value="Genomic_DNA"/>
</dbReference>
<dbReference type="InterPro" id="IPR050148">
    <property type="entry name" value="Terpene_synthase-like"/>
</dbReference>
<dbReference type="InterPro" id="IPR008930">
    <property type="entry name" value="Terpenoid_cyclase/PrenylTrfase"/>
</dbReference>
<dbReference type="Gene3D" id="1.50.10.130">
    <property type="entry name" value="Terpene synthase, N-terminal domain"/>
    <property type="match status" value="2"/>
</dbReference>
<dbReference type="AlphaFoldDB" id="A0A7J7GWJ8"/>
<dbReference type="Gene3D" id="1.10.600.10">
    <property type="entry name" value="Farnesyl Diphosphate Synthase"/>
    <property type="match status" value="2"/>
</dbReference>
<feature type="compositionally biased region" description="Polar residues" evidence="4">
    <location>
        <begin position="217"/>
        <end position="229"/>
    </location>
</feature>
<evidence type="ECO:0000256" key="1">
    <source>
        <dbReference type="ARBA" id="ARBA00022723"/>
    </source>
</evidence>
<dbReference type="SUPFAM" id="SSF48239">
    <property type="entry name" value="Terpenoid cyclases/Protein prenyltransferases"/>
    <property type="match status" value="2"/>
</dbReference>
<evidence type="ECO:0000313" key="7">
    <source>
        <dbReference type="EMBL" id="KAF5945020.1"/>
    </source>
</evidence>
<evidence type="ECO:0000256" key="3">
    <source>
        <dbReference type="ARBA" id="ARBA00023239"/>
    </source>
</evidence>
<dbReference type="InterPro" id="IPR008949">
    <property type="entry name" value="Isoprenoid_synthase_dom_sf"/>
</dbReference>
<dbReference type="Pfam" id="PF01397">
    <property type="entry name" value="Terpene_synth"/>
    <property type="match status" value="2"/>
</dbReference>
<evidence type="ECO:0000259" key="5">
    <source>
        <dbReference type="Pfam" id="PF01397"/>
    </source>
</evidence>
<reference evidence="7 8" key="2">
    <citation type="submission" date="2020-07" db="EMBL/GenBank/DDBJ databases">
        <title>Genome assembly of wild tea tree DASZ reveals pedigree and selection history of tea varieties.</title>
        <authorList>
            <person name="Zhang W."/>
        </authorList>
    </citation>
    <scope>NUCLEOTIDE SEQUENCE [LARGE SCALE GENOMIC DNA]</scope>
    <source>
        <strain evidence="8">cv. G240</strain>
        <tissue evidence="7">Leaf</tissue>
    </source>
</reference>
<protein>
    <submittedName>
        <fullName evidence="7">Uncharacterized protein</fullName>
    </submittedName>
</protein>
<feature type="domain" description="Terpene synthase N-terminal" evidence="5">
    <location>
        <begin position="63"/>
        <end position="169"/>
    </location>
</feature>
<accession>A0A7J7GWJ8</accession>
<feature type="region of interest" description="Disordered" evidence="4">
    <location>
        <begin position="189"/>
        <end position="239"/>
    </location>
</feature>
<keyword evidence="2" id="KW-0460">Magnesium</keyword>
<dbReference type="GO" id="GO:0010333">
    <property type="term" value="F:terpene synthase activity"/>
    <property type="evidence" value="ECO:0007669"/>
    <property type="project" value="InterPro"/>
</dbReference>
<evidence type="ECO:0000313" key="8">
    <source>
        <dbReference type="Proteomes" id="UP000593564"/>
    </source>
</evidence>
<feature type="domain" description="Terpene synthase metal-binding" evidence="6">
    <location>
        <begin position="472"/>
        <end position="589"/>
    </location>
</feature>
<dbReference type="GO" id="GO:0000287">
    <property type="term" value="F:magnesium ion binding"/>
    <property type="evidence" value="ECO:0007669"/>
    <property type="project" value="InterPro"/>
</dbReference>
<evidence type="ECO:0000256" key="2">
    <source>
        <dbReference type="ARBA" id="ARBA00022842"/>
    </source>
</evidence>
<dbReference type="PANTHER" id="PTHR31225:SF98">
    <property type="entry name" value="TERPENE SYNTHASE 9-RELATED"/>
    <property type="match status" value="1"/>
</dbReference>
<feature type="domain" description="Terpene synthase N-terminal" evidence="5">
    <location>
        <begin position="275"/>
        <end position="345"/>
    </location>
</feature>
<dbReference type="GO" id="GO:0016102">
    <property type="term" value="P:diterpenoid biosynthetic process"/>
    <property type="evidence" value="ECO:0007669"/>
    <property type="project" value="InterPro"/>
</dbReference>
<comment type="caution">
    <text evidence="7">The sequence shown here is derived from an EMBL/GenBank/DDBJ whole genome shotgun (WGS) entry which is preliminary data.</text>
</comment>
<dbReference type="PANTHER" id="PTHR31225">
    <property type="entry name" value="OS04G0344100 PROTEIN-RELATED"/>
    <property type="match status" value="1"/>
</dbReference>
<dbReference type="InterPro" id="IPR044814">
    <property type="entry name" value="Terpene_cyclase_plant_C1"/>
</dbReference>
<reference evidence="8" key="1">
    <citation type="journal article" date="2020" name="Nat. Commun.">
        <title>Genome assembly of wild tea tree DASZ reveals pedigree and selection history of tea varieties.</title>
        <authorList>
            <person name="Zhang W."/>
            <person name="Zhang Y."/>
            <person name="Qiu H."/>
            <person name="Guo Y."/>
            <person name="Wan H."/>
            <person name="Zhang X."/>
            <person name="Scossa F."/>
            <person name="Alseekh S."/>
            <person name="Zhang Q."/>
            <person name="Wang P."/>
            <person name="Xu L."/>
            <person name="Schmidt M.H."/>
            <person name="Jia X."/>
            <person name="Li D."/>
            <person name="Zhu A."/>
            <person name="Guo F."/>
            <person name="Chen W."/>
            <person name="Ni D."/>
            <person name="Usadel B."/>
            <person name="Fernie A.R."/>
            <person name="Wen W."/>
        </authorList>
    </citation>
    <scope>NUCLEOTIDE SEQUENCE [LARGE SCALE GENOMIC DNA]</scope>
    <source>
        <strain evidence="8">cv. G240</strain>
    </source>
</reference>
<proteinExistence type="predicted"/>
<evidence type="ECO:0000256" key="4">
    <source>
        <dbReference type="SAM" id="MobiDB-lite"/>
    </source>
</evidence>
<keyword evidence="8" id="KW-1185">Reference proteome</keyword>
<keyword evidence="1" id="KW-0479">Metal-binding</keyword>
<dbReference type="SUPFAM" id="SSF48576">
    <property type="entry name" value="Terpenoid synthases"/>
    <property type="match status" value="1"/>
</dbReference>
<dbReference type="InterPro" id="IPR001906">
    <property type="entry name" value="Terpene_synth_N"/>
</dbReference>
<dbReference type="Proteomes" id="UP000593564">
    <property type="component" value="Unassembled WGS sequence"/>
</dbReference>